<dbReference type="Proteomes" id="UP000216605">
    <property type="component" value="Unassembled WGS sequence"/>
</dbReference>
<dbReference type="InterPro" id="IPR026444">
    <property type="entry name" value="Secre_tail"/>
</dbReference>
<keyword evidence="1" id="KW-0732">Signal</keyword>
<name>A0A255ZP35_9FLAO</name>
<dbReference type="InterPro" id="IPR025510">
    <property type="entry name" value="DUF4397"/>
</dbReference>
<evidence type="ECO:0000256" key="1">
    <source>
        <dbReference type="ARBA" id="ARBA00022729"/>
    </source>
</evidence>
<feature type="domain" description="DUF4397" evidence="2">
    <location>
        <begin position="28"/>
        <end position="93"/>
    </location>
</feature>
<dbReference type="EMBL" id="NOXV01000182">
    <property type="protein sequence ID" value="OYQ43347.1"/>
    <property type="molecule type" value="Genomic_DNA"/>
</dbReference>
<evidence type="ECO:0000259" key="2">
    <source>
        <dbReference type="Pfam" id="PF14344"/>
    </source>
</evidence>
<evidence type="ECO:0000313" key="5">
    <source>
        <dbReference type="Proteomes" id="UP000216605"/>
    </source>
</evidence>
<reference evidence="4 5" key="1">
    <citation type="submission" date="2017-07" db="EMBL/GenBank/DDBJ databases">
        <title>Flavobacterium cyanobacteriorum sp. nov., isolated from cyanobacterial aggregates in a eutrophic lake.</title>
        <authorList>
            <person name="Cai H."/>
        </authorList>
    </citation>
    <scope>NUCLEOTIDE SEQUENCE [LARGE SCALE GENOMIC DNA]</scope>
    <source>
        <strain evidence="4 5">TH021</strain>
    </source>
</reference>
<organism evidence="4 5">
    <name type="scientific">Flavobacterium cyanobacteriorum</name>
    <dbReference type="NCBI Taxonomy" id="2022802"/>
    <lineage>
        <taxon>Bacteria</taxon>
        <taxon>Pseudomonadati</taxon>
        <taxon>Bacteroidota</taxon>
        <taxon>Flavobacteriia</taxon>
        <taxon>Flavobacteriales</taxon>
        <taxon>Flavobacteriaceae</taxon>
        <taxon>Flavobacterium</taxon>
    </lineage>
</organism>
<sequence>SGYSPNQAFQLYPYALGREEADTATNTDVLVFHGATDAPAVDVVAEGAGVIVNDITYGNYIANYLELPTDNYTLNVTTADGTTVVASYSAPLETLDYEGDAITILASGFLNPANNSNGPEFGLWAATAAGGPLLQLPQIPLSNREFRTASLSLYPNPAKDVITIEGPYTFNSVTAKLYDLTGRQVLISTDSTINISGLGAGIYVLDATIDGSQFTEKIIVRD</sequence>
<protein>
    <submittedName>
        <fullName evidence="4">Uncharacterized protein</fullName>
    </submittedName>
</protein>
<dbReference type="NCBIfam" id="TIGR04183">
    <property type="entry name" value="Por_Secre_tail"/>
    <property type="match status" value="1"/>
</dbReference>
<dbReference type="Pfam" id="PF14344">
    <property type="entry name" value="DUF4397"/>
    <property type="match status" value="1"/>
</dbReference>
<keyword evidence="5" id="KW-1185">Reference proteome</keyword>
<accession>A0A255ZP35</accession>
<dbReference type="AlphaFoldDB" id="A0A255ZP35"/>
<comment type="caution">
    <text evidence="4">The sequence shown here is derived from an EMBL/GenBank/DDBJ whole genome shotgun (WGS) entry which is preliminary data.</text>
</comment>
<evidence type="ECO:0000313" key="4">
    <source>
        <dbReference type="EMBL" id="OYQ43347.1"/>
    </source>
</evidence>
<gene>
    <name evidence="4" type="ORF">CHU92_03530</name>
</gene>
<dbReference type="OrthoDB" id="951108at2"/>
<dbReference type="Pfam" id="PF18962">
    <property type="entry name" value="Por_Secre_tail"/>
    <property type="match status" value="1"/>
</dbReference>
<feature type="non-terminal residue" evidence="4">
    <location>
        <position position="1"/>
    </location>
</feature>
<feature type="domain" description="Secretion system C-terminal sorting" evidence="3">
    <location>
        <begin position="153"/>
        <end position="220"/>
    </location>
</feature>
<evidence type="ECO:0000259" key="3">
    <source>
        <dbReference type="Pfam" id="PF18962"/>
    </source>
</evidence>
<dbReference type="RefSeq" id="WP_129582998.1">
    <property type="nucleotide sequence ID" value="NZ_NOXV01000182.1"/>
</dbReference>
<proteinExistence type="predicted"/>